<name>A0A5J4Z8W3_PORPP</name>
<evidence type="ECO:0000256" key="1">
    <source>
        <dbReference type="SAM" id="Phobius"/>
    </source>
</evidence>
<feature type="transmembrane region" description="Helical" evidence="1">
    <location>
        <begin position="30"/>
        <end position="52"/>
    </location>
</feature>
<keyword evidence="3" id="KW-1185">Reference proteome</keyword>
<dbReference type="EMBL" id="VRMN01000001">
    <property type="protein sequence ID" value="KAA8499213.1"/>
    <property type="molecule type" value="Genomic_DNA"/>
</dbReference>
<evidence type="ECO:0000313" key="2">
    <source>
        <dbReference type="EMBL" id="KAA8499213.1"/>
    </source>
</evidence>
<protein>
    <submittedName>
        <fullName evidence="2">Uncharacterized protein</fullName>
    </submittedName>
</protein>
<comment type="caution">
    <text evidence="2">The sequence shown here is derived from an EMBL/GenBank/DDBJ whole genome shotgun (WGS) entry which is preliminary data.</text>
</comment>
<dbReference type="AlphaFoldDB" id="A0A5J4Z8W3"/>
<reference evidence="3" key="1">
    <citation type="journal article" date="2019" name="Nat. Commun.">
        <title>Expansion of phycobilisome linker gene families in mesophilic red algae.</title>
        <authorList>
            <person name="Lee J."/>
            <person name="Kim D."/>
            <person name="Bhattacharya D."/>
            <person name="Yoon H.S."/>
        </authorList>
    </citation>
    <scope>NUCLEOTIDE SEQUENCE [LARGE SCALE GENOMIC DNA]</scope>
    <source>
        <strain evidence="3">CCMP 1328</strain>
    </source>
</reference>
<feature type="transmembrane region" description="Helical" evidence="1">
    <location>
        <begin position="195"/>
        <end position="215"/>
    </location>
</feature>
<organism evidence="2 3">
    <name type="scientific">Porphyridium purpureum</name>
    <name type="common">Red alga</name>
    <name type="synonym">Porphyridium cruentum</name>
    <dbReference type="NCBI Taxonomy" id="35688"/>
    <lineage>
        <taxon>Eukaryota</taxon>
        <taxon>Rhodophyta</taxon>
        <taxon>Bangiophyceae</taxon>
        <taxon>Porphyridiales</taxon>
        <taxon>Porphyridiaceae</taxon>
        <taxon>Porphyridium</taxon>
    </lineage>
</organism>
<feature type="transmembrane region" description="Helical" evidence="1">
    <location>
        <begin position="124"/>
        <end position="153"/>
    </location>
</feature>
<proteinExistence type="predicted"/>
<dbReference type="Proteomes" id="UP000324585">
    <property type="component" value="Unassembled WGS sequence"/>
</dbReference>
<keyword evidence="1" id="KW-0472">Membrane</keyword>
<keyword evidence="1" id="KW-1133">Transmembrane helix</keyword>
<sequence length="576" mass="62898">MQRAESESGIDYHVQEAAARVRSESWRCAMGWMCALVGLWMAAEYAVGLAAIASKSVSTGGDGSDMTVVQHVLRSVLVPLWMTSAHHGSLPVHLVRGSFADLRLFVMTAAAVAVSLDLDRASSLLIHAVLFSSLYVFFLRGTLVAPTVLLGWISKRAAFWTRSRGTEQLERVDGLSVRIVLLHAVRPALIDAARFWIFAMISLASIYVTASLGHAFQKSPVSLLLPLRGTSLPSVLRVLAFHTAKLAFVFEMARHMCGLAMRRRTRWLSVVGSRNKTAPGMTIGTILDVLALIQHRQSEAISRLGSSSFGGFAGKLQSWWWREPAQAGHQQSAPVEGFELIAGDLLMNDLAVSLSRSAELRGQVFADASGSLLRLLLEVGIEPMLRFVSILQSHPWLLSPAEQELCARVLEMSTSQFMFFGREARSFSLAPMAQAAPSPSLAFVEDSEVLVDSARVLALIAEACRTEDKFGMVVQRWLPVILSTVMTVHLMSAKLIVHGFSGHEAPNVGLSAFAHDGRLAHHLIVASTVDAISVSLLRIVLSFRAHFGKYLHNEHPFWPSQLNPVLENLLSVSSAV</sequence>
<evidence type="ECO:0000313" key="3">
    <source>
        <dbReference type="Proteomes" id="UP000324585"/>
    </source>
</evidence>
<accession>A0A5J4Z8W3</accession>
<gene>
    <name evidence="2" type="ORF">FVE85_6798</name>
</gene>
<keyword evidence="1" id="KW-0812">Transmembrane</keyword>